<name>A0ABV2JPH8_9STRE</name>
<keyword evidence="1" id="KW-0732">Signal</keyword>
<gene>
    <name evidence="2" type="ORF">ABID27_001345</name>
</gene>
<proteinExistence type="predicted"/>
<accession>A0ABV2JPH8</accession>
<dbReference type="EMBL" id="JBEPMK010000004">
    <property type="protein sequence ID" value="MET3644718.1"/>
    <property type="molecule type" value="Genomic_DNA"/>
</dbReference>
<reference evidence="2 3" key="1">
    <citation type="submission" date="2024-06" db="EMBL/GenBank/DDBJ databases">
        <title>Genomic Encyclopedia of Type Strains, Phase IV (KMG-IV): sequencing the most valuable type-strain genomes for metagenomic binning, comparative biology and taxonomic classification.</title>
        <authorList>
            <person name="Goeker M."/>
        </authorList>
    </citation>
    <scope>NUCLEOTIDE SEQUENCE [LARGE SCALE GENOMIC DNA]</scope>
    <source>
        <strain evidence="2 3">DSM 15349</strain>
    </source>
</reference>
<feature type="chain" id="PRO_5046082522" evidence="1">
    <location>
        <begin position="23"/>
        <end position="64"/>
    </location>
</feature>
<protein>
    <submittedName>
        <fullName evidence="2">Uncharacterized protein</fullName>
    </submittedName>
</protein>
<evidence type="ECO:0000313" key="2">
    <source>
        <dbReference type="EMBL" id="MET3644718.1"/>
    </source>
</evidence>
<keyword evidence="3" id="KW-1185">Reference proteome</keyword>
<comment type="caution">
    <text evidence="2">The sequence shown here is derived from an EMBL/GenBank/DDBJ whole genome shotgun (WGS) entry which is preliminary data.</text>
</comment>
<sequence>MKKVFISAILLLSIFCQKNVFAATPKKIIEPTSITNIGLEQVKFYLREALSLRITGILTLIRHL</sequence>
<feature type="signal peptide" evidence="1">
    <location>
        <begin position="1"/>
        <end position="22"/>
    </location>
</feature>
<dbReference type="Proteomes" id="UP001549055">
    <property type="component" value="Unassembled WGS sequence"/>
</dbReference>
<evidence type="ECO:0000256" key="1">
    <source>
        <dbReference type="SAM" id="SignalP"/>
    </source>
</evidence>
<organism evidence="2 3">
    <name type="scientific">Streptococcus gallinaceus</name>
    <dbReference type="NCBI Taxonomy" id="165758"/>
    <lineage>
        <taxon>Bacteria</taxon>
        <taxon>Bacillati</taxon>
        <taxon>Bacillota</taxon>
        <taxon>Bacilli</taxon>
        <taxon>Lactobacillales</taxon>
        <taxon>Streptococcaceae</taxon>
        <taxon>Streptococcus</taxon>
    </lineage>
</organism>
<evidence type="ECO:0000313" key="3">
    <source>
        <dbReference type="Proteomes" id="UP001549055"/>
    </source>
</evidence>